<evidence type="ECO:0000256" key="1">
    <source>
        <dbReference type="ARBA" id="ARBA00004651"/>
    </source>
</evidence>
<keyword evidence="7 9" id="KW-0472">Membrane</keyword>
<feature type="transmembrane region" description="Helical" evidence="9">
    <location>
        <begin position="81"/>
        <end position="105"/>
    </location>
</feature>
<dbReference type="EMBL" id="CAEZYQ010000020">
    <property type="protein sequence ID" value="CAB4757476.1"/>
    <property type="molecule type" value="Genomic_DNA"/>
</dbReference>
<dbReference type="InterPro" id="IPR000515">
    <property type="entry name" value="MetI-like"/>
</dbReference>
<dbReference type="Gene3D" id="1.10.3720.10">
    <property type="entry name" value="MetI-like"/>
    <property type="match status" value="1"/>
</dbReference>
<dbReference type="InterPro" id="IPR043429">
    <property type="entry name" value="ArtM/GltK/GlnP/TcyL/YhdX-like"/>
</dbReference>
<evidence type="ECO:0000256" key="8">
    <source>
        <dbReference type="SAM" id="MobiDB-lite"/>
    </source>
</evidence>
<feature type="transmembrane region" description="Helical" evidence="9">
    <location>
        <begin position="32"/>
        <end position="57"/>
    </location>
</feature>
<protein>
    <submittedName>
        <fullName evidence="11">Unannotated protein</fullName>
    </submittedName>
</protein>
<proteinExistence type="predicted"/>
<keyword evidence="3" id="KW-1003">Cell membrane</keyword>
<feature type="transmembrane region" description="Helical" evidence="9">
    <location>
        <begin position="126"/>
        <end position="145"/>
    </location>
</feature>
<dbReference type="NCBIfam" id="TIGR01726">
    <property type="entry name" value="HEQRo_perm_3TM"/>
    <property type="match status" value="1"/>
</dbReference>
<dbReference type="PROSITE" id="PS50928">
    <property type="entry name" value="ABC_TM1"/>
    <property type="match status" value="1"/>
</dbReference>
<dbReference type="AlphaFoldDB" id="A0A6J6UD37"/>
<keyword evidence="6 9" id="KW-1133">Transmembrane helix</keyword>
<feature type="transmembrane region" description="Helical" evidence="9">
    <location>
        <begin position="250"/>
        <end position="271"/>
    </location>
</feature>
<feature type="domain" description="ABC transmembrane type-1" evidence="10">
    <location>
        <begin position="81"/>
        <end position="274"/>
    </location>
</feature>
<evidence type="ECO:0000313" key="11">
    <source>
        <dbReference type="EMBL" id="CAB4757476.1"/>
    </source>
</evidence>
<comment type="subcellular location">
    <subcellularLocation>
        <location evidence="1">Cell membrane</location>
        <topology evidence="1">Multi-pass membrane protein</topology>
    </subcellularLocation>
</comment>
<organism evidence="11">
    <name type="scientific">freshwater metagenome</name>
    <dbReference type="NCBI Taxonomy" id="449393"/>
    <lineage>
        <taxon>unclassified sequences</taxon>
        <taxon>metagenomes</taxon>
        <taxon>ecological metagenomes</taxon>
    </lineage>
</organism>
<keyword evidence="5" id="KW-0029">Amino-acid transport</keyword>
<evidence type="ECO:0000256" key="5">
    <source>
        <dbReference type="ARBA" id="ARBA00022970"/>
    </source>
</evidence>
<dbReference type="PANTHER" id="PTHR30614:SF0">
    <property type="entry name" value="L-CYSTINE TRANSPORT SYSTEM PERMEASE PROTEIN TCYL"/>
    <property type="match status" value="1"/>
</dbReference>
<dbReference type="CDD" id="cd06261">
    <property type="entry name" value="TM_PBP2"/>
    <property type="match status" value="1"/>
</dbReference>
<reference evidence="11" key="1">
    <citation type="submission" date="2020-05" db="EMBL/GenBank/DDBJ databases">
        <authorList>
            <person name="Chiriac C."/>
            <person name="Salcher M."/>
            <person name="Ghai R."/>
            <person name="Kavagutti S V."/>
        </authorList>
    </citation>
    <scope>NUCLEOTIDE SEQUENCE</scope>
</reference>
<dbReference type="SUPFAM" id="SSF161098">
    <property type="entry name" value="MetI-like"/>
    <property type="match status" value="1"/>
</dbReference>
<keyword evidence="2" id="KW-0813">Transport</keyword>
<keyword evidence="4 9" id="KW-0812">Transmembrane</keyword>
<sequence length="290" mass="31881">MGPGGASTASPWTPSERELERRDVRRRQRRRSLLVATLMTVGVLGLAATAIGTAPGWQRVQETFFSYEDARRAFPAILDGIWLNIRLFLVCQVVILPLALLIAIGRGTRSPWLAPARVVAVVYTDVVRGIPTILLIVLLGFGVPALQLQGLPNDRTFWAGVALVISYSAYVAEVFRAGIESIHPSQVASARALGLGHVATLRHVVVPQAVRRVVPPLLNDFVSLQKDTALVSALGIFEAVYTARDYGNFYFNYTPLVLVAGFFVVMTVPLARLTDWLQRRLAERERAGLR</sequence>
<accession>A0A6J6UD37</accession>
<evidence type="ECO:0000256" key="3">
    <source>
        <dbReference type="ARBA" id="ARBA00022475"/>
    </source>
</evidence>
<dbReference type="GO" id="GO:0043190">
    <property type="term" value="C:ATP-binding cassette (ABC) transporter complex"/>
    <property type="evidence" value="ECO:0007669"/>
    <property type="project" value="InterPro"/>
</dbReference>
<name>A0A6J6UD37_9ZZZZ</name>
<dbReference type="GO" id="GO:0022857">
    <property type="term" value="F:transmembrane transporter activity"/>
    <property type="evidence" value="ECO:0007669"/>
    <property type="project" value="InterPro"/>
</dbReference>
<evidence type="ECO:0000256" key="6">
    <source>
        <dbReference type="ARBA" id="ARBA00022989"/>
    </source>
</evidence>
<feature type="transmembrane region" description="Helical" evidence="9">
    <location>
        <begin position="157"/>
        <end position="175"/>
    </location>
</feature>
<evidence type="ECO:0000259" key="10">
    <source>
        <dbReference type="PROSITE" id="PS50928"/>
    </source>
</evidence>
<gene>
    <name evidence="11" type="ORF">UFOPK2761_02404</name>
</gene>
<dbReference type="GO" id="GO:0006865">
    <property type="term" value="P:amino acid transport"/>
    <property type="evidence" value="ECO:0007669"/>
    <property type="project" value="UniProtKB-KW"/>
</dbReference>
<feature type="region of interest" description="Disordered" evidence="8">
    <location>
        <begin position="1"/>
        <end position="24"/>
    </location>
</feature>
<dbReference type="PANTHER" id="PTHR30614">
    <property type="entry name" value="MEMBRANE COMPONENT OF AMINO ACID ABC TRANSPORTER"/>
    <property type="match status" value="1"/>
</dbReference>
<dbReference type="InterPro" id="IPR035906">
    <property type="entry name" value="MetI-like_sf"/>
</dbReference>
<evidence type="ECO:0000256" key="2">
    <source>
        <dbReference type="ARBA" id="ARBA00022448"/>
    </source>
</evidence>
<evidence type="ECO:0000256" key="4">
    <source>
        <dbReference type="ARBA" id="ARBA00022692"/>
    </source>
</evidence>
<evidence type="ECO:0000256" key="9">
    <source>
        <dbReference type="SAM" id="Phobius"/>
    </source>
</evidence>
<evidence type="ECO:0000256" key="7">
    <source>
        <dbReference type="ARBA" id="ARBA00023136"/>
    </source>
</evidence>
<dbReference type="Pfam" id="PF00528">
    <property type="entry name" value="BPD_transp_1"/>
    <property type="match status" value="1"/>
</dbReference>
<dbReference type="InterPro" id="IPR010065">
    <property type="entry name" value="AA_ABC_transptr_permease_3TM"/>
</dbReference>